<comment type="caution">
    <text evidence="3">The sequence shown here is derived from an EMBL/GenBank/DDBJ whole genome shotgun (WGS) entry which is preliminary data.</text>
</comment>
<dbReference type="InterPro" id="IPR036390">
    <property type="entry name" value="WH_DNA-bd_sf"/>
</dbReference>
<dbReference type="InterPro" id="IPR000835">
    <property type="entry name" value="HTH_MarR-typ"/>
</dbReference>
<dbReference type="RefSeq" id="WP_270885455.1">
    <property type="nucleotide sequence ID" value="NZ_JAQFVF010000089.1"/>
</dbReference>
<organism evidence="3 4">
    <name type="scientific">Paenibacillus aestuarii</name>
    <dbReference type="NCBI Taxonomy" id="516965"/>
    <lineage>
        <taxon>Bacteria</taxon>
        <taxon>Bacillati</taxon>
        <taxon>Bacillota</taxon>
        <taxon>Bacilli</taxon>
        <taxon>Bacillales</taxon>
        <taxon>Paenibacillaceae</taxon>
        <taxon>Paenibacillus</taxon>
    </lineage>
</organism>
<evidence type="ECO:0000313" key="4">
    <source>
        <dbReference type="Proteomes" id="UP001596044"/>
    </source>
</evidence>
<dbReference type="SUPFAM" id="SSF46785">
    <property type="entry name" value="Winged helix' DNA-binding domain"/>
    <property type="match status" value="1"/>
</dbReference>
<name>A0ABW0KC43_9BACL</name>
<dbReference type="Proteomes" id="UP001596044">
    <property type="component" value="Unassembled WGS sequence"/>
</dbReference>
<dbReference type="PROSITE" id="PS50995">
    <property type="entry name" value="HTH_MARR_2"/>
    <property type="match status" value="1"/>
</dbReference>
<dbReference type="PRINTS" id="PR00598">
    <property type="entry name" value="HTHMARR"/>
</dbReference>
<feature type="domain" description="HTH marR-type" evidence="2">
    <location>
        <begin position="14"/>
        <end position="150"/>
    </location>
</feature>
<evidence type="ECO:0000256" key="1">
    <source>
        <dbReference type="ARBA" id="ARBA00023125"/>
    </source>
</evidence>
<evidence type="ECO:0000259" key="2">
    <source>
        <dbReference type="PROSITE" id="PS50995"/>
    </source>
</evidence>
<accession>A0ABW0KC43</accession>
<gene>
    <name evidence="3" type="ORF">ACFPOG_18065</name>
</gene>
<dbReference type="InterPro" id="IPR039422">
    <property type="entry name" value="MarR/SlyA-like"/>
</dbReference>
<reference evidence="4" key="1">
    <citation type="journal article" date="2019" name="Int. J. Syst. Evol. Microbiol.">
        <title>The Global Catalogue of Microorganisms (GCM) 10K type strain sequencing project: providing services to taxonomists for standard genome sequencing and annotation.</title>
        <authorList>
            <consortium name="The Broad Institute Genomics Platform"/>
            <consortium name="The Broad Institute Genome Sequencing Center for Infectious Disease"/>
            <person name="Wu L."/>
            <person name="Ma J."/>
        </authorList>
    </citation>
    <scope>NUCLEOTIDE SEQUENCE [LARGE SCALE GENOMIC DNA]</scope>
    <source>
        <strain evidence="4">KACC 11904</strain>
    </source>
</reference>
<dbReference type="PANTHER" id="PTHR33164">
    <property type="entry name" value="TRANSCRIPTIONAL REGULATOR, MARR FAMILY"/>
    <property type="match status" value="1"/>
</dbReference>
<dbReference type="Gene3D" id="1.10.10.10">
    <property type="entry name" value="Winged helix-like DNA-binding domain superfamily/Winged helix DNA-binding domain"/>
    <property type="match status" value="1"/>
</dbReference>
<sequence>MDSQMPTGERVPTSGEVIQAIIRTAHFVRHVHETGSTAMGVPSYVTGPRLRVLGIVSDHGPIRMNDLAAKMGIRAITVTQFVDALEKENLLMRLPDPTDRRATLLQLTENAPELLIRAREASRQVSEKMLERVTPQMRRQLLDILAQIGDFEQGWCVAHREESKPDEKNVQKD</sequence>
<dbReference type="InterPro" id="IPR036388">
    <property type="entry name" value="WH-like_DNA-bd_sf"/>
</dbReference>
<dbReference type="SMART" id="SM00347">
    <property type="entry name" value="HTH_MARR"/>
    <property type="match status" value="1"/>
</dbReference>
<dbReference type="EMBL" id="JBHSMJ010000025">
    <property type="protein sequence ID" value="MFC5450157.1"/>
    <property type="molecule type" value="Genomic_DNA"/>
</dbReference>
<dbReference type="PANTHER" id="PTHR33164:SF57">
    <property type="entry name" value="MARR-FAMILY TRANSCRIPTIONAL REGULATOR"/>
    <property type="match status" value="1"/>
</dbReference>
<dbReference type="Pfam" id="PF01047">
    <property type="entry name" value="MarR"/>
    <property type="match status" value="1"/>
</dbReference>
<keyword evidence="4" id="KW-1185">Reference proteome</keyword>
<evidence type="ECO:0000313" key="3">
    <source>
        <dbReference type="EMBL" id="MFC5450157.1"/>
    </source>
</evidence>
<proteinExistence type="predicted"/>
<protein>
    <submittedName>
        <fullName evidence="3">MarR family winged helix-turn-helix transcriptional regulator</fullName>
    </submittedName>
</protein>
<keyword evidence="1" id="KW-0238">DNA-binding</keyword>